<sequence length="168" mass="19270">MIWLEQKSHTTNCYFYTVDVKGFNTKNKKKIFYPNLDSAIRPVPHGPEIPVPQPPSNLDDILCESEESDTSASQDESSPYFPVDEGPQLFSQGELNDLVRDLGLSKDAAELLGSRLKNKKLLSPGTSFSWYRHREKNFTQFFSKESNLIYCDDVYGLMRSFKIEYHSS</sequence>
<name>A0A9N9WDD6_9NEOP</name>
<dbReference type="PANTHER" id="PTHR46114">
    <property type="entry name" value="APPLE DOMAIN-CONTAINING PROTEIN"/>
    <property type="match status" value="1"/>
</dbReference>
<evidence type="ECO:0000313" key="1">
    <source>
        <dbReference type="EMBL" id="CAG9790224.1"/>
    </source>
</evidence>
<organism evidence="1 2">
    <name type="scientific">Diatraea saccharalis</name>
    <name type="common">sugarcane borer</name>
    <dbReference type="NCBI Taxonomy" id="40085"/>
    <lineage>
        <taxon>Eukaryota</taxon>
        <taxon>Metazoa</taxon>
        <taxon>Ecdysozoa</taxon>
        <taxon>Arthropoda</taxon>
        <taxon>Hexapoda</taxon>
        <taxon>Insecta</taxon>
        <taxon>Pterygota</taxon>
        <taxon>Neoptera</taxon>
        <taxon>Endopterygota</taxon>
        <taxon>Lepidoptera</taxon>
        <taxon>Glossata</taxon>
        <taxon>Ditrysia</taxon>
        <taxon>Pyraloidea</taxon>
        <taxon>Crambidae</taxon>
        <taxon>Crambinae</taxon>
        <taxon>Diatraea</taxon>
    </lineage>
</organism>
<reference evidence="1" key="1">
    <citation type="submission" date="2021-12" db="EMBL/GenBank/DDBJ databases">
        <authorList>
            <person name="King R."/>
        </authorList>
    </citation>
    <scope>NUCLEOTIDE SEQUENCE</scope>
</reference>
<dbReference type="Proteomes" id="UP001153714">
    <property type="component" value="Chromosome 21"/>
</dbReference>
<evidence type="ECO:0000313" key="2">
    <source>
        <dbReference type="Proteomes" id="UP001153714"/>
    </source>
</evidence>
<proteinExistence type="predicted"/>
<dbReference type="PANTHER" id="PTHR46114:SF1">
    <property type="entry name" value="ZAD DOMAIN-CONTAINING PROTEIN"/>
    <property type="match status" value="1"/>
</dbReference>
<dbReference type="OrthoDB" id="8063408at2759"/>
<reference evidence="1" key="2">
    <citation type="submission" date="2022-10" db="EMBL/GenBank/DDBJ databases">
        <authorList>
            <consortium name="ENA_rothamsted_submissions"/>
            <consortium name="culmorum"/>
            <person name="King R."/>
        </authorList>
    </citation>
    <scope>NUCLEOTIDE SEQUENCE</scope>
</reference>
<dbReference type="EMBL" id="OU893352">
    <property type="protein sequence ID" value="CAG9790224.1"/>
    <property type="molecule type" value="Genomic_DNA"/>
</dbReference>
<gene>
    <name evidence="1" type="ORF">DIATSA_LOCUS7893</name>
</gene>
<keyword evidence="2" id="KW-1185">Reference proteome</keyword>
<protein>
    <submittedName>
        <fullName evidence="1">Uncharacterized protein</fullName>
    </submittedName>
</protein>
<accession>A0A9N9WDD6</accession>
<dbReference type="AlphaFoldDB" id="A0A9N9WDD6"/>